<dbReference type="Pfam" id="PF02854">
    <property type="entry name" value="MIF4G"/>
    <property type="match status" value="1"/>
</dbReference>
<name>A0AAN9ESH9_CROPI</name>
<dbReference type="EMBL" id="JAYWIO010000005">
    <property type="protein sequence ID" value="KAK7260310.1"/>
    <property type="molecule type" value="Genomic_DNA"/>
</dbReference>
<evidence type="ECO:0000313" key="3">
    <source>
        <dbReference type="EMBL" id="KAK7260310.1"/>
    </source>
</evidence>
<feature type="compositionally biased region" description="Acidic residues" evidence="1">
    <location>
        <begin position="283"/>
        <end position="296"/>
    </location>
</feature>
<dbReference type="InterPro" id="IPR050781">
    <property type="entry name" value="CWC22_splicing_factor"/>
</dbReference>
<accession>A0AAN9ESH9</accession>
<feature type="region of interest" description="Disordered" evidence="1">
    <location>
        <begin position="277"/>
        <end position="309"/>
    </location>
</feature>
<dbReference type="PANTHER" id="PTHR18034">
    <property type="entry name" value="CELL CYCLE CONTROL PROTEIN CWF22-RELATED"/>
    <property type="match status" value="1"/>
</dbReference>
<dbReference type="SMART" id="SM00543">
    <property type="entry name" value="MIF4G"/>
    <property type="match status" value="1"/>
</dbReference>
<feature type="compositionally biased region" description="Basic and acidic residues" evidence="1">
    <location>
        <begin position="297"/>
        <end position="309"/>
    </location>
</feature>
<feature type="domain" description="MIF4G" evidence="2">
    <location>
        <begin position="26"/>
        <end position="211"/>
    </location>
</feature>
<evidence type="ECO:0000313" key="4">
    <source>
        <dbReference type="Proteomes" id="UP001372338"/>
    </source>
</evidence>
<dbReference type="AlphaFoldDB" id="A0AAN9ESH9"/>
<comment type="caution">
    <text evidence="3">The sequence shown here is derived from an EMBL/GenBank/DDBJ whole genome shotgun (WGS) entry which is preliminary data.</text>
</comment>
<evidence type="ECO:0000256" key="1">
    <source>
        <dbReference type="SAM" id="MobiDB-lite"/>
    </source>
</evidence>
<reference evidence="3 4" key="1">
    <citation type="submission" date="2024-01" db="EMBL/GenBank/DDBJ databases">
        <title>The genomes of 5 underutilized Papilionoideae crops provide insights into root nodulation and disease resistanc.</title>
        <authorList>
            <person name="Yuan L."/>
        </authorList>
    </citation>
    <scope>NUCLEOTIDE SEQUENCE [LARGE SCALE GENOMIC DNA]</scope>
    <source>
        <strain evidence="3">ZHUSHIDOU_FW_LH</strain>
        <tissue evidence="3">Leaf</tissue>
    </source>
</reference>
<dbReference type="InterPro" id="IPR016024">
    <property type="entry name" value="ARM-type_fold"/>
</dbReference>
<evidence type="ECO:0000259" key="2">
    <source>
        <dbReference type="SMART" id="SM00543"/>
    </source>
</evidence>
<protein>
    <recommendedName>
        <fullName evidence="2">MIF4G domain-containing protein</fullName>
    </recommendedName>
</protein>
<sequence length="309" mass="35643">MGKQVEEMEDDKCSFEYQKATWETLRKSITGLMNKVTATNITNIIPELFSKNLIRGRGLFVRHCLKSQMASPRFSDVFAALVAALNTKFPQVGHLLLRRVVFLIRRAYYLNDKKQLSGIVTFLAHLVNQRVAHATIALELLADLLEKTTYDDSSVEVAFEFVGECGSLLQDRNPKGLHGIFVRFLEILHEGKIDKRVQFMIEGLFAMRKAKFRGYPAVRPELDLVEEKDQITHEIYLDEEFDLEIYLDVFNPDPNFAESEKHYEELKKAMRDSRMSSVLNAVSDDDDESDEEEEQSMEIKDESKMNFVI</sequence>
<keyword evidence="4" id="KW-1185">Reference proteome</keyword>
<proteinExistence type="predicted"/>
<dbReference type="Proteomes" id="UP001372338">
    <property type="component" value="Unassembled WGS sequence"/>
</dbReference>
<dbReference type="InterPro" id="IPR003890">
    <property type="entry name" value="MIF4G-like_typ-3"/>
</dbReference>
<dbReference type="GO" id="GO:0000398">
    <property type="term" value="P:mRNA splicing, via spliceosome"/>
    <property type="evidence" value="ECO:0007669"/>
    <property type="project" value="TreeGrafter"/>
</dbReference>
<dbReference type="SUPFAM" id="SSF48371">
    <property type="entry name" value="ARM repeat"/>
    <property type="match status" value="1"/>
</dbReference>
<dbReference type="Gene3D" id="1.25.40.180">
    <property type="match status" value="1"/>
</dbReference>
<organism evidence="3 4">
    <name type="scientific">Crotalaria pallida</name>
    <name type="common">Smooth rattlebox</name>
    <name type="synonym">Crotalaria striata</name>
    <dbReference type="NCBI Taxonomy" id="3830"/>
    <lineage>
        <taxon>Eukaryota</taxon>
        <taxon>Viridiplantae</taxon>
        <taxon>Streptophyta</taxon>
        <taxon>Embryophyta</taxon>
        <taxon>Tracheophyta</taxon>
        <taxon>Spermatophyta</taxon>
        <taxon>Magnoliopsida</taxon>
        <taxon>eudicotyledons</taxon>
        <taxon>Gunneridae</taxon>
        <taxon>Pentapetalae</taxon>
        <taxon>rosids</taxon>
        <taxon>fabids</taxon>
        <taxon>Fabales</taxon>
        <taxon>Fabaceae</taxon>
        <taxon>Papilionoideae</taxon>
        <taxon>50 kb inversion clade</taxon>
        <taxon>genistoids sensu lato</taxon>
        <taxon>core genistoids</taxon>
        <taxon>Crotalarieae</taxon>
        <taxon>Crotalaria</taxon>
    </lineage>
</organism>
<dbReference type="PANTHER" id="PTHR18034:SF3">
    <property type="entry name" value="PRE-MRNA-SPLICING FACTOR CWC22 HOMOLOG"/>
    <property type="match status" value="1"/>
</dbReference>
<dbReference type="GO" id="GO:0071013">
    <property type="term" value="C:catalytic step 2 spliceosome"/>
    <property type="evidence" value="ECO:0007669"/>
    <property type="project" value="TreeGrafter"/>
</dbReference>
<dbReference type="GO" id="GO:0003723">
    <property type="term" value="F:RNA binding"/>
    <property type="evidence" value="ECO:0007669"/>
    <property type="project" value="InterPro"/>
</dbReference>
<gene>
    <name evidence="3" type="ORF">RIF29_26264</name>
</gene>